<dbReference type="InterPro" id="IPR013249">
    <property type="entry name" value="RNA_pol_sigma70_r4_t2"/>
</dbReference>
<gene>
    <name evidence="8" type="ORF">D0C36_09390</name>
</gene>
<evidence type="ECO:0000313" key="9">
    <source>
        <dbReference type="Proteomes" id="UP000264217"/>
    </source>
</evidence>
<dbReference type="SUPFAM" id="SSF88946">
    <property type="entry name" value="Sigma2 domain of RNA polymerase sigma factors"/>
    <property type="match status" value="1"/>
</dbReference>
<evidence type="ECO:0000259" key="7">
    <source>
        <dbReference type="Pfam" id="PF08281"/>
    </source>
</evidence>
<evidence type="ECO:0000256" key="3">
    <source>
        <dbReference type="ARBA" id="ARBA00023082"/>
    </source>
</evidence>
<evidence type="ECO:0000313" key="8">
    <source>
        <dbReference type="EMBL" id="RFZ95710.1"/>
    </source>
</evidence>
<comment type="similarity">
    <text evidence="1">Belongs to the sigma-70 factor family. ECF subfamily.</text>
</comment>
<dbReference type="Pfam" id="PF08281">
    <property type="entry name" value="Sigma70_r4_2"/>
    <property type="match status" value="1"/>
</dbReference>
<organism evidence="8 9">
    <name type="scientific">Mucilaginibacter conchicola</name>
    <dbReference type="NCBI Taxonomy" id="2303333"/>
    <lineage>
        <taxon>Bacteria</taxon>
        <taxon>Pseudomonadati</taxon>
        <taxon>Bacteroidota</taxon>
        <taxon>Sphingobacteriia</taxon>
        <taxon>Sphingobacteriales</taxon>
        <taxon>Sphingobacteriaceae</taxon>
        <taxon>Mucilaginibacter</taxon>
    </lineage>
</organism>
<accession>A0A372P025</accession>
<dbReference type="InterPro" id="IPR013325">
    <property type="entry name" value="RNA_pol_sigma_r2"/>
</dbReference>
<dbReference type="InterPro" id="IPR014284">
    <property type="entry name" value="RNA_pol_sigma-70_dom"/>
</dbReference>
<dbReference type="GO" id="GO:0016987">
    <property type="term" value="F:sigma factor activity"/>
    <property type="evidence" value="ECO:0007669"/>
    <property type="project" value="UniProtKB-KW"/>
</dbReference>
<dbReference type="Gene3D" id="1.10.10.10">
    <property type="entry name" value="Winged helix-like DNA-binding domain superfamily/Winged helix DNA-binding domain"/>
    <property type="match status" value="1"/>
</dbReference>
<evidence type="ECO:0000256" key="5">
    <source>
        <dbReference type="ARBA" id="ARBA00023163"/>
    </source>
</evidence>
<dbReference type="InterPro" id="IPR007627">
    <property type="entry name" value="RNA_pol_sigma70_r2"/>
</dbReference>
<keyword evidence="5" id="KW-0804">Transcription</keyword>
<reference evidence="8 9" key="1">
    <citation type="submission" date="2018-08" db="EMBL/GenBank/DDBJ databases">
        <title>Mucilaginibacter sp. MYSH2.</title>
        <authorList>
            <person name="Seo T."/>
        </authorList>
    </citation>
    <scope>NUCLEOTIDE SEQUENCE [LARGE SCALE GENOMIC DNA]</scope>
    <source>
        <strain evidence="8 9">MYSH2</strain>
    </source>
</reference>
<feature type="domain" description="RNA polymerase sigma-70 region 2" evidence="6">
    <location>
        <begin position="34"/>
        <end position="99"/>
    </location>
</feature>
<dbReference type="RefSeq" id="WP_117391260.1">
    <property type="nucleotide sequence ID" value="NZ_QWDC01000001.1"/>
</dbReference>
<dbReference type="PANTHER" id="PTHR43133">
    <property type="entry name" value="RNA POLYMERASE ECF-TYPE SIGMA FACTO"/>
    <property type="match status" value="1"/>
</dbReference>
<sequence length="190" mass="22520">MKFFNRPNKPEDTDDEQLLKSYRDTRDLKLLGKLYERYMPLVYGVALKYLKDEDASQDAVMAIFEELTQKVHQHEVKQFRSWLYVLSRNHCLMQLRAGKKMETVGIDDFMEFTPVLHPDTEDKEQAMQALERCLEKLMPAQQQSVKLFYLDEKCYKEVADETGFSMNEVKSYIQNGKRNLKICLEKNSER</sequence>
<keyword evidence="2" id="KW-0805">Transcription regulation</keyword>
<dbReference type="InterPro" id="IPR036388">
    <property type="entry name" value="WH-like_DNA-bd_sf"/>
</dbReference>
<dbReference type="InterPro" id="IPR039425">
    <property type="entry name" value="RNA_pol_sigma-70-like"/>
</dbReference>
<keyword evidence="3" id="KW-0731">Sigma factor</keyword>
<evidence type="ECO:0000256" key="2">
    <source>
        <dbReference type="ARBA" id="ARBA00023015"/>
    </source>
</evidence>
<dbReference type="NCBIfam" id="TIGR02937">
    <property type="entry name" value="sigma70-ECF"/>
    <property type="match status" value="1"/>
</dbReference>
<dbReference type="InterPro" id="IPR013324">
    <property type="entry name" value="RNA_pol_sigma_r3/r4-like"/>
</dbReference>
<keyword evidence="4" id="KW-0238">DNA-binding</keyword>
<proteinExistence type="inferred from homology"/>
<dbReference type="OrthoDB" id="1116873at2"/>
<dbReference type="GO" id="GO:0003677">
    <property type="term" value="F:DNA binding"/>
    <property type="evidence" value="ECO:0007669"/>
    <property type="project" value="UniProtKB-KW"/>
</dbReference>
<dbReference type="EMBL" id="QWDC01000001">
    <property type="protein sequence ID" value="RFZ95710.1"/>
    <property type="molecule type" value="Genomic_DNA"/>
</dbReference>
<dbReference type="SUPFAM" id="SSF88659">
    <property type="entry name" value="Sigma3 and sigma4 domains of RNA polymerase sigma factors"/>
    <property type="match status" value="1"/>
</dbReference>
<keyword evidence="9" id="KW-1185">Reference proteome</keyword>
<name>A0A372P025_9SPHI</name>
<dbReference type="GO" id="GO:0006352">
    <property type="term" value="P:DNA-templated transcription initiation"/>
    <property type="evidence" value="ECO:0007669"/>
    <property type="project" value="InterPro"/>
</dbReference>
<dbReference type="Proteomes" id="UP000264217">
    <property type="component" value="Unassembled WGS sequence"/>
</dbReference>
<feature type="domain" description="RNA polymerase sigma factor 70 region 4 type 2" evidence="7">
    <location>
        <begin position="128"/>
        <end position="180"/>
    </location>
</feature>
<evidence type="ECO:0000256" key="1">
    <source>
        <dbReference type="ARBA" id="ARBA00010641"/>
    </source>
</evidence>
<dbReference type="PANTHER" id="PTHR43133:SF8">
    <property type="entry name" value="RNA POLYMERASE SIGMA FACTOR HI_1459-RELATED"/>
    <property type="match status" value="1"/>
</dbReference>
<dbReference type="Gene3D" id="1.10.1740.10">
    <property type="match status" value="1"/>
</dbReference>
<dbReference type="Pfam" id="PF04542">
    <property type="entry name" value="Sigma70_r2"/>
    <property type="match status" value="1"/>
</dbReference>
<dbReference type="AlphaFoldDB" id="A0A372P025"/>
<protein>
    <submittedName>
        <fullName evidence="8">Sigma-70 family RNA polymerase sigma factor</fullName>
    </submittedName>
</protein>
<evidence type="ECO:0000259" key="6">
    <source>
        <dbReference type="Pfam" id="PF04542"/>
    </source>
</evidence>
<evidence type="ECO:0000256" key="4">
    <source>
        <dbReference type="ARBA" id="ARBA00023125"/>
    </source>
</evidence>
<comment type="caution">
    <text evidence="8">The sequence shown here is derived from an EMBL/GenBank/DDBJ whole genome shotgun (WGS) entry which is preliminary data.</text>
</comment>